<dbReference type="EMBL" id="CAJNOR010000158">
    <property type="protein sequence ID" value="CAF0821715.1"/>
    <property type="molecule type" value="Genomic_DNA"/>
</dbReference>
<evidence type="ECO:0000313" key="5">
    <source>
        <dbReference type="Proteomes" id="UP000663852"/>
    </source>
</evidence>
<evidence type="ECO:0000256" key="1">
    <source>
        <dbReference type="SAM" id="MobiDB-lite"/>
    </source>
</evidence>
<feature type="region of interest" description="Disordered" evidence="1">
    <location>
        <begin position="1"/>
        <end position="34"/>
    </location>
</feature>
<protein>
    <submittedName>
        <fullName evidence="3">Uncharacterized protein</fullName>
    </submittedName>
</protein>
<proteinExistence type="predicted"/>
<reference evidence="3" key="1">
    <citation type="submission" date="2021-02" db="EMBL/GenBank/DDBJ databases">
        <authorList>
            <person name="Nowell W R."/>
        </authorList>
    </citation>
    <scope>NUCLEOTIDE SEQUENCE</scope>
</reference>
<comment type="caution">
    <text evidence="3">The sequence shown here is derived from an EMBL/GenBank/DDBJ whole genome shotgun (WGS) entry which is preliminary data.</text>
</comment>
<dbReference type="EMBL" id="CAJNOJ010000020">
    <property type="protein sequence ID" value="CAF0839364.1"/>
    <property type="molecule type" value="Genomic_DNA"/>
</dbReference>
<keyword evidence="4" id="KW-1185">Reference proteome</keyword>
<feature type="compositionally biased region" description="Basic and acidic residues" evidence="1">
    <location>
        <begin position="8"/>
        <end position="26"/>
    </location>
</feature>
<evidence type="ECO:0000313" key="3">
    <source>
        <dbReference type="EMBL" id="CAF0839364.1"/>
    </source>
</evidence>
<name>A0A813VLV2_ADIRI</name>
<evidence type="ECO:0000313" key="4">
    <source>
        <dbReference type="Proteomes" id="UP000663828"/>
    </source>
</evidence>
<gene>
    <name evidence="3" type="ORF">EDS130_LOCUS6751</name>
    <name evidence="2" type="ORF">XAT740_LOCUS3995</name>
</gene>
<dbReference type="Proteomes" id="UP000663828">
    <property type="component" value="Unassembled WGS sequence"/>
</dbReference>
<evidence type="ECO:0000313" key="2">
    <source>
        <dbReference type="EMBL" id="CAF0821715.1"/>
    </source>
</evidence>
<organism evidence="3 5">
    <name type="scientific">Adineta ricciae</name>
    <name type="common">Rotifer</name>
    <dbReference type="NCBI Taxonomy" id="249248"/>
    <lineage>
        <taxon>Eukaryota</taxon>
        <taxon>Metazoa</taxon>
        <taxon>Spiralia</taxon>
        <taxon>Gnathifera</taxon>
        <taxon>Rotifera</taxon>
        <taxon>Eurotatoria</taxon>
        <taxon>Bdelloidea</taxon>
        <taxon>Adinetida</taxon>
        <taxon>Adinetidae</taxon>
        <taxon>Adineta</taxon>
    </lineage>
</organism>
<feature type="region of interest" description="Disordered" evidence="1">
    <location>
        <begin position="82"/>
        <end position="111"/>
    </location>
</feature>
<accession>A0A813VLV2</accession>
<dbReference type="AlphaFoldDB" id="A0A813VLV2"/>
<feature type="compositionally biased region" description="Basic residues" evidence="1">
    <location>
        <begin position="92"/>
        <end position="111"/>
    </location>
</feature>
<sequence length="111" mass="12975">MVISCENDLSKEHNTEQSSFDVEHPSVNEQTLHSPTLRQRCEKLCDDIHKIQMIEYEQSLISERMISIDAEKQQLEQLLNILRSSKPNDKKKTPKSHPHSSKRLHCKSKPR</sequence>
<dbReference type="Proteomes" id="UP000663852">
    <property type="component" value="Unassembled WGS sequence"/>
</dbReference>